<gene>
    <name evidence="2" type="ORF">OLEA9_A010905</name>
</gene>
<dbReference type="AlphaFoldDB" id="A0A8S0TVV9"/>
<keyword evidence="1" id="KW-0812">Transmembrane</keyword>
<keyword evidence="1" id="KW-1133">Transmembrane helix</keyword>
<dbReference type="PANTHER" id="PTHR48449:SF1">
    <property type="entry name" value="DUF1985 DOMAIN-CONTAINING PROTEIN"/>
    <property type="match status" value="1"/>
</dbReference>
<proteinExistence type="predicted"/>
<sequence>MEKNFLEYRLNGFLVSFQVWIYETISAIARKNYCMKHESQRPRMLSWSSNQHVTSVRLRKTIFDLIKLDVNQIVPLEAEKREEYVVDLFVEGLGGDQDDDNFEHPIVGLKKFIDEGKTKSVDRIERSTEKKNKGKINEQVQQSNEKVLRRLSEVALKFVQSNDVILKRISDPERRMQSNSIVNRLRDVEERIKTNEEVMERLQILECKVEKMLAGNEGQMNDGVESLPNETNQMLAGNKEEMKDGVERLPDETDKMLAGNEEQTKDDVESLPDETDQVYNDFPSFSLGIEFELNCGENDVEVPVRKSEKSVEKSDKAVEKSLRAVVKSDKAVEMNLNEEIEFHEDDWLKVNDIVARSLAKNQEDIVSPCNEGRIDFLEEVELKDDVWEKVVEVTAAIEVETEIEEGNARIIDIDDETPDMHLKRQKKPGVLLQSPWVNEFDSTSGTKKRVVKGNSQRCLATIETALKGSSLMQVYDTDESNAVGKVAMDCGKWFVCGMAWVNLVVDILGIFIIKYVVQWLMAVVVVVTGVYVWDGVRDAI</sequence>
<keyword evidence="1" id="KW-0472">Membrane</keyword>
<keyword evidence="3" id="KW-1185">Reference proteome</keyword>
<comment type="caution">
    <text evidence="2">The sequence shown here is derived from an EMBL/GenBank/DDBJ whole genome shotgun (WGS) entry which is preliminary data.</text>
</comment>
<dbReference type="EMBL" id="CACTIH010007310">
    <property type="protein sequence ID" value="CAA3009057.1"/>
    <property type="molecule type" value="Genomic_DNA"/>
</dbReference>
<feature type="transmembrane region" description="Helical" evidence="1">
    <location>
        <begin position="519"/>
        <end position="536"/>
    </location>
</feature>
<evidence type="ECO:0000256" key="1">
    <source>
        <dbReference type="SAM" id="Phobius"/>
    </source>
</evidence>
<evidence type="ECO:0000313" key="3">
    <source>
        <dbReference type="Proteomes" id="UP000594638"/>
    </source>
</evidence>
<protein>
    <submittedName>
        <fullName evidence="2">Uncharacterized protein</fullName>
    </submittedName>
</protein>
<organism evidence="2 3">
    <name type="scientific">Olea europaea subsp. europaea</name>
    <dbReference type="NCBI Taxonomy" id="158383"/>
    <lineage>
        <taxon>Eukaryota</taxon>
        <taxon>Viridiplantae</taxon>
        <taxon>Streptophyta</taxon>
        <taxon>Embryophyta</taxon>
        <taxon>Tracheophyta</taxon>
        <taxon>Spermatophyta</taxon>
        <taxon>Magnoliopsida</taxon>
        <taxon>eudicotyledons</taxon>
        <taxon>Gunneridae</taxon>
        <taxon>Pentapetalae</taxon>
        <taxon>asterids</taxon>
        <taxon>lamiids</taxon>
        <taxon>Lamiales</taxon>
        <taxon>Oleaceae</taxon>
        <taxon>Oleeae</taxon>
        <taxon>Olea</taxon>
    </lineage>
</organism>
<accession>A0A8S0TVV9</accession>
<dbReference type="Proteomes" id="UP000594638">
    <property type="component" value="Unassembled WGS sequence"/>
</dbReference>
<dbReference type="Gramene" id="OE9A010905T1">
    <property type="protein sequence ID" value="OE9A010905C1"/>
    <property type="gene ID" value="OE9A010905"/>
</dbReference>
<dbReference type="PANTHER" id="PTHR48449">
    <property type="entry name" value="DUF1985 DOMAIN-CONTAINING PROTEIN"/>
    <property type="match status" value="1"/>
</dbReference>
<reference evidence="2 3" key="1">
    <citation type="submission" date="2019-12" db="EMBL/GenBank/DDBJ databases">
        <authorList>
            <person name="Alioto T."/>
            <person name="Alioto T."/>
            <person name="Gomez Garrido J."/>
        </authorList>
    </citation>
    <scope>NUCLEOTIDE SEQUENCE [LARGE SCALE GENOMIC DNA]</scope>
</reference>
<name>A0A8S0TVV9_OLEEU</name>
<evidence type="ECO:0000313" key="2">
    <source>
        <dbReference type="EMBL" id="CAA3009057.1"/>
    </source>
</evidence>